<dbReference type="AlphaFoldDB" id="A0A816J8U8"/>
<feature type="region of interest" description="Disordered" evidence="1">
    <location>
        <begin position="36"/>
        <end position="82"/>
    </location>
</feature>
<evidence type="ECO:0000256" key="1">
    <source>
        <dbReference type="SAM" id="MobiDB-lite"/>
    </source>
</evidence>
<reference evidence="2" key="1">
    <citation type="submission" date="2021-01" db="EMBL/GenBank/DDBJ databases">
        <authorList>
            <consortium name="Genoscope - CEA"/>
            <person name="William W."/>
        </authorList>
    </citation>
    <scope>NUCLEOTIDE SEQUENCE</scope>
</reference>
<name>A0A816J8U8_BRANA</name>
<dbReference type="EMBL" id="HG994373">
    <property type="protein sequence ID" value="CAF1786233.1"/>
    <property type="molecule type" value="Genomic_DNA"/>
</dbReference>
<feature type="compositionally biased region" description="Polar residues" evidence="1">
    <location>
        <begin position="70"/>
        <end position="82"/>
    </location>
</feature>
<protein>
    <submittedName>
        <fullName evidence="2">(rape) hypothetical protein</fullName>
    </submittedName>
</protein>
<accession>A0A816J8U8</accession>
<evidence type="ECO:0000313" key="2">
    <source>
        <dbReference type="EMBL" id="CAF1786233.1"/>
    </source>
</evidence>
<organism evidence="2">
    <name type="scientific">Brassica napus</name>
    <name type="common">Rape</name>
    <dbReference type="NCBI Taxonomy" id="3708"/>
    <lineage>
        <taxon>Eukaryota</taxon>
        <taxon>Viridiplantae</taxon>
        <taxon>Streptophyta</taxon>
        <taxon>Embryophyta</taxon>
        <taxon>Tracheophyta</taxon>
        <taxon>Spermatophyta</taxon>
        <taxon>Magnoliopsida</taxon>
        <taxon>eudicotyledons</taxon>
        <taxon>Gunneridae</taxon>
        <taxon>Pentapetalae</taxon>
        <taxon>rosids</taxon>
        <taxon>malvids</taxon>
        <taxon>Brassicales</taxon>
        <taxon>Brassicaceae</taxon>
        <taxon>Brassiceae</taxon>
        <taxon>Brassica</taxon>
    </lineage>
</organism>
<gene>
    <name evidence="2" type="ORF">DARMORV10_C09P64370.1</name>
</gene>
<proteinExistence type="predicted"/>
<sequence>MVETGELMAVDIVRKHPTSLRERVITLQKQRRMKVSTGLSRLAKTRKVSNCRSLSPYPPAHVAPQRSGESRSLQDCSVQTSQNQTDYKTLSSYHSELPSPLKELLDTPRFRVLIRVANGMIALTSTGAHVDHTITGKPGHSFTEYMVKTNTVSVHSCMLTKNHHSISSYIFLYCK</sequence>
<dbReference type="Proteomes" id="UP001295469">
    <property type="component" value="Chromosome C09"/>
</dbReference>